<keyword evidence="7 11" id="KW-0067">ATP-binding</keyword>
<protein>
    <submittedName>
        <fullName evidence="11">ABC transporter ATP-binding protein</fullName>
    </submittedName>
</protein>
<dbReference type="NCBIfam" id="TIGR01727">
    <property type="entry name" value="oligo_HPY"/>
    <property type="match status" value="1"/>
</dbReference>
<dbReference type="Proteomes" id="UP000707138">
    <property type="component" value="Unassembled WGS sequence"/>
</dbReference>
<evidence type="ECO:0000256" key="3">
    <source>
        <dbReference type="ARBA" id="ARBA00022448"/>
    </source>
</evidence>
<dbReference type="GO" id="GO:0005524">
    <property type="term" value="F:ATP binding"/>
    <property type="evidence" value="ECO:0007669"/>
    <property type="project" value="UniProtKB-KW"/>
</dbReference>
<dbReference type="PROSITE" id="PS50893">
    <property type="entry name" value="ABC_TRANSPORTER_2"/>
    <property type="match status" value="1"/>
</dbReference>
<comment type="caution">
    <text evidence="11">The sequence shown here is derived from an EMBL/GenBank/DDBJ whole genome shotgun (WGS) entry which is preliminary data.</text>
</comment>
<comment type="similarity">
    <text evidence="2">Belongs to the ABC transporter superfamily.</text>
</comment>
<keyword evidence="6" id="KW-0547">Nucleotide-binding</keyword>
<evidence type="ECO:0000313" key="11">
    <source>
        <dbReference type="EMBL" id="MBM6911726.1"/>
    </source>
</evidence>
<dbReference type="SUPFAM" id="SSF52540">
    <property type="entry name" value="P-loop containing nucleoside triphosphate hydrolases"/>
    <property type="match status" value="1"/>
</dbReference>
<dbReference type="Gene3D" id="3.40.50.300">
    <property type="entry name" value="P-loop containing nucleotide triphosphate hydrolases"/>
    <property type="match status" value="1"/>
</dbReference>
<dbReference type="InterPro" id="IPR017871">
    <property type="entry name" value="ABC_transporter-like_CS"/>
</dbReference>
<dbReference type="Pfam" id="PF00005">
    <property type="entry name" value="ABC_tran"/>
    <property type="match status" value="1"/>
</dbReference>
<keyword evidence="3" id="KW-0813">Transport</keyword>
<evidence type="ECO:0000313" key="12">
    <source>
        <dbReference type="Proteomes" id="UP000707138"/>
    </source>
</evidence>
<keyword evidence="4" id="KW-1003">Cell membrane</keyword>
<dbReference type="InterPro" id="IPR013563">
    <property type="entry name" value="Oligopep_ABC_C"/>
</dbReference>
<organism evidence="11 12">
    <name type="scientific">Veillonella magna</name>
    <dbReference type="NCBI Taxonomy" id="464322"/>
    <lineage>
        <taxon>Bacteria</taxon>
        <taxon>Bacillati</taxon>
        <taxon>Bacillota</taxon>
        <taxon>Negativicutes</taxon>
        <taxon>Veillonellales</taxon>
        <taxon>Veillonellaceae</taxon>
        <taxon>Veillonella</taxon>
    </lineage>
</organism>
<feature type="domain" description="ABC transporter" evidence="10">
    <location>
        <begin position="5"/>
        <end position="264"/>
    </location>
</feature>
<evidence type="ECO:0000256" key="9">
    <source>
        <dbReference type="ARBA" id="ARBA00023136"/>
    </source>
</evidence>
<evidence type="ECO:0000256" key="6">
    <source>
        <dbReference type="ARBA" id="ARBA00022741"/>
    </source>
</evidence>
<keyword evidence="5" id="KW-0997">Cell inner membrane</keyword>
<dbReference type="InterPro" id="IPR050388">
    <property type="entry name" value="ABC_Ni/Peptide_Import"/>
</dbReference>
<keyword evidence="12" id="KW-1185">Reference proteome</keyword>
<dbReference type="PANTHER" id="PTHR43297">
    <property type="entry name" value="OLIGOPEPTIDE TRANSPORT ATP-BINDING PROTEIN APPD"/>
    <property type="match status" value="1"/>
</dbReference>
<keyword evidence="9" id="KW-0472">Membrane</keyword>
<dbReference type="PANTHER" id="PTHR43297:SF14">
    <property type="entry name" value="ATPASE AAA-TYPE CORE DOMAIN-CONTAINING PROTEIN"/>
    <property type="match status" value="1"/>
</dbReference>
<dbReference type="PROSITE" id="PS00211">
    <property type="entry name" value="ABC_TRANSPORTER_1"/>
    <property type="match status" value="1"/>
</dbReference>
<evidence type="ECO:0000256" key="8">
    <source>
        <dbReference type="ARBA" id="ARBA00022967"/>
    </source>
</evidence>
<proteinExistence type="inferred from homology"/>
<dbReference type="EMBL" id="JACJLA010000001">
    <property type="protein sequence ID" value="MBM6911726.1"/>
    <property type="molecule type" value="Genomic_DNA"/>
</dbReference>
<sequence>MSDIVRVKGLHVTFSTFNGPVQAVRDVSLRLAAGEILGIVGESGCGKSVTVQAMMGLWPTAITTVEAAEHTVLGHDCRSFTESDWRSLRGTDIAMVFQDPMTALNPIVTIGKQLEEVIWLRQKRRRSDQKGSMTEGIAEEVIHLLRQVGIPEPERRRNQYPHELSGGMRQRVVIAMALAGKPKIILADEPTTALDVTTEAQILLLLQKLVREEGMGMIIISHNLRVIARLCDRVAVMYAGTVIEEGSIEAVLTSPAHPYLQGLLSSLPESATDGTLTAIEGQPPDSYHMPTGCAFHPRCHKAMRICARIAPTNSNVSDECSKRERVQHVRDHQQTRECPHQAACWLYRPEVK</sequence>
<comment type="subcellular location">
    <subcellularLocation>
        <location evidence="1">Cell membrane</location>
        <topology evidence="1">Peripheral membrane protein</topology>
    </subcellularLocation>
</comment>
<reference evidence="11 12" key="1">
    <citation type="journal article" date="2021" name="Sci. Rep.">
        <title>The distribution of antibiotic resistance genes in chicken gut microbiota commensals.</title>
        <authorList>
            <person name="Juricova H."/>
            <person name="Matiasovicova J."/>
            <person name="Kubasova T."/>
            <person name="Cejkova D."/>
            <person name="Rychlik I."/>
        </authorList>
    </citation>
    <scope>NUCLEOTIDE SEQUENCE [LARGE SCALE GENOMIC DNA]</scope>
    <source>
        <strain evidence="11 12">An537</strain>
    </source>
</reference>
<evidence type="ECO:0000259" key="10">
    <source>
        <dbReference type="PROSITE" id="PS50893"/>
    </source>
</evidence>
<dbReference type="SMART" id="SM00382">
    <property type="entry name" value="AAA"/>
    <property type="match status" value="1"/>
</dbReference>
<dbReference type="Pfam" id="PF08352">
    <property type="entry name" value="oligo_HPY"/>
    <property type="match status" value="1"/>
</dbReference>
<name>A0ABS2GC53_9FIRM</name>
<evidence type="ECO:0000256" key="2">
    <source>
        <dbReference type="ARBA" id="ARBA00005417"/>
    </source>
</evidence>
<dbReference type="InterPro" id="IPR003593">
    <property type="entry name" value="AAA+_ATPase"/>
</dbReference>
<evidence type="ECO:0000256" key="1">
    <source>
        <dbReference type="ARBA" id="ARBA00004202"/>
    </source>
</evidence>
<gene>
    <name evidence="11" type="ORF">H6A01_00105</name>
</gene>
<dbReference type="RefSeq" id="WP_205087077.1">
    <property type="nucleotide sequence ID" value="NZ_JACJLA010000001.1"/>
</dbReference>
<dbReference type="InterPro" id="IPR027417">
    <property type="entry name" value="P-loop_NTPase"/>
</dbReference>
<evidence type="ECO:0000256" key="5">
    <source>
        <dbReference type="ARBA" id="ARBA00022519"/>
    </source>
</evidence>
<accession>A0ABS2GC53</accession>
<evidence type="ECO:0000256" key="7">
    <source>
        <dbReference type="ARBA" id="ARBA00022840"/>
    </source>
</evidence>
<keyword evidence="8" id="KW-1278">Translocase</keyword>
<dbReference type="CDD" id="cd03257">
    <property type="entry name" value="ABC_NikE_OppD_transporters"/>
    <property type="match status" value="1"/>
</dbReference>
<dbReference type="InterPro" id="IPR003439">
    <property type="entry name" value="ABC_transporter-like_ATP-bd"/>
</dbReference>
<evidence type="ECO:0000256" key="4">
    <source>
        <dbReference type="ARBA" id="ARBA00022475"/>
    </source>
</evidence>